<sequence>MSDGEYITDGPLIDLVTSDWREDILPFEHILVHTSCLPETEPPLAEKQNPLDCVSQDCVAESRWSELDLDNLLAGANPHVPPYQPSGWSHLIAKAEKLLGGPAPFINLGSLMSSEAGFLASRARSLAATTDHPFFATVRACLNGKSLSSSLLPFSQKLTTGRSTSSSPYPPGGLIILLVGQCRAGNLVGSTVLSSQHRNLAELFETVHLAVNIHKSVVHPKKENRNWLQEVVPGSEVEDVETWMKNVEMGNKLATLTGDVLLASVSTTLANFHNAKVVDVVSEAIGEMVQAEFYSIPQEFFHGSLTTQHQREMVEATDRQSSNFLDQNWLQYVGSCRGSILGSCCQSAVLLSEARLQLPVNRDQIDRQIQSALLARQLGRDWAILLRLIEERDFVRRNKVIIQKRLRDLSGPVDHRNSEYSAPGGFAHFMEGGLPEPALIDLYLGKQILTTSRQDDRNSITSLMDCAAAVKHYDQLSSKLSSQLQNSFDAFRLCIIGSGSQPEKATLSALDLLHDMVLRLSEDGCQPPSDL</sequence>
<dbReference type="PANTHER" id="PTHR12001:SF55">
    <property type="entry name" value="ALL TRANS-POLYPRENYL-DIPHOSPHATE SYNTHASE PDSS2"/>
    <property type="match status" value="1"/>
</dbReference>
<proteinExistence type="predicted"/>
<dbReference type="GO" id="GO:0006744">
    <property type="term" value="P:ubiquinone biosynthetic process"/>
    <property type="evidence" value="ECO:0007669"/>
    <property type="project" value="TreeGrafter"/>
</dbReference>
<keyword evidence="2" id="KW-1185">Reference proteome</keyword>
<dbReference type="GO" id="GO:0008299">
    <property type="term" value="P:isoprenoid biosynthetic process"/>
    <property type="evidence" value="ECO:0007669"/>
    <property type="project" value="TreeGrafter"/>
</dbReference>
<dbReference type="InterPro" id="IPR008949">
    <property type="entry name" value="Isoprenoid_synthase_dom_sf"/>
</dbReference>
<gene>
    <name evidence="1" type="ORF">FBUS_00712</name>
</gene>
<reference evidence="1" key="1">
    <citation type="submission" date="2019-05" db="EMBL/GenBank/DDBJ databases">
        <title>Annotation for the trematode Fasciolopsis buski.</title>
        <authorList>
            <person name="Choi Y.-J."/>
        </authorList>
    </citation>
    <scope>NUCLEOTIDE SEQUENCE</scope>
    <source>
        <strain evidence="1">HT</strain>
        <tissue evidence="1">Whole worm</tissue>
    </source>
</reference>
<dbReference type="Proteomes" id="UP000728185">
    <property type="component" value="Unassembled WGS sequence"/>
</dbReference>
<organism evidence="1 2">
    <name type="scientific">Fasciolopsis buskii</name>
    <dbReference type="NCBI Taxonomy" id="27845"/>
    <lineage>
        <taxon>Eukaryota</taxon>
        <taxon>Metazoa</taxon>
        <taxon>Spiralia</taxon>
        <taxon>Lophotrochozoa</taxon>
        <taxon>Platyhelminthes</taxon>
        <taxon>Trematoda</taxon>
        <taxon>Digenea</taxon>
        <taxon>Plagiorchiida</taxon>
        <taxon>Echinostomata</taxon>
        <taxon>Echinostomatoidea</taxon>
        <taxon>Fasciolidae</taxon>
        <taxon>Fasciolopsis</taxon>
    </lineage>
</organism>
<name>A0A8E0RK23_9TREM</name>
<evidence type="ECO:0000313" key="2">
    <source>
        <dbReference type="Proteomes" id="UP000728185"/>
    </source>
</evidence>
<protein>
    <submittedName>
        <fullName evidence="1">Glutathione synthetase</fullName>
    </submittedName>
</protein>
<accession>A0A8E0RK23</accession>
<dbReference type="GO" id="GO:0005739">
    <property type="term" value="C:mitochondrion"/>
    <property type="evidence" value="ECO:0007669"/>
    <property type="project" value="TreeGrafter"/>
</dbReference>
<dbReference type="GO" id="GO:1990234">
    <property type="term" value="C:transferase complex"/>
    <property type="evidence" value="ECO:0007669"/>
    <property type="project" value="TreeGrafter"/>
</dbReference>
<dbReference type="EMBL" id="LUCM01011761">
    <property type="protein sequence ID" value="KAA0183497.1"/>
    <property type="molecule type" value="Genomic_DNA"/>
</dbReference>
<comment type="caution">
    <text evidence="1">The sequence shown here is derived from an EMBL/GenBank/DDBJ whole genome shotgun (WGS) entry which is preliminary data.</text>
</comment>
<evidence type="ECO:0000313" key="1">
    <source>
        <dbReference type="EMBL" id="KAA0183497.1"/>
    </source>
</evidence>
<dbReference type="OrthoDB" id="9983019at2759"/>
<dbReference type="GO" id="GO:0004659">
    <property type="term" value="F:prenyltransferase activity"/>
    <property type="evidence" value="ECO:0007669"/>
    <property type="project" value="TreeGrafter"/>
</dbReference>
<dbReference type="PANTHER" id="PTHR12001">
    <property type="entry name" value="GERANYLGERANYL PYROPHOSPHATE SYNTHASE"/>
    <property type="match status" value="1"/>
</dbReference>
<dbReference type="Gene3D" id="1.10.600.10">
    <property type="entry name" value="Farnesyl Diphosphate Synthase"/>
    <property type="match status" value="1"/>
</dbReference>
<dbReference type="SUPFAM" id="SSF48576">
    <property type="entry name" value="Terpenoid synthases"/>
    <property type="match status" value="1"/>
</dbReference>
<dbReference type="AlphaFoldDB" id="A0A8E0RK23"/>